<reference evidence="2 3" key="1">
    <citation type="submission" date="2023-03" db="EMBL/GenBank/DDBJ databases">
        <title>NovoSphingobium album sp. nov. isolated from polycyclic aromatic hydrocarbons- and heavy-metal polluted soil.</title>
        <authorList>
            <person name="Liu Z."/>
            <person name="Wang K."/>
        </authorList>
    </citation>
    <scope>NUCLEOTIDE SEQUENCE [LARGE SCALE GENOMIC DNA]</scope>
    <source>
        <strain evidence="2 3">H3SJ31-1</strain>
    </source>
</reference>
<keyword evidence="3" id="KW-1185">Reference proteome</keyword>
<proteinExistence type="predicted"/>
<feature type="transmembrane region" description="Helical" evidence="1">
    <location>
        <begin position="24"/>
        <end position="44"/>
    </location>
</feature>
<name>A0ABT5WPG9_9SPHN</name>
<dbReference type="RefSeq" id="WP_275227998.1">
    <property type="nucleotide sequence ID" value="NZ_JARESE010000028.1"/>
</dbReference>
<accession>A0ABT5WPG9</accession>
<evidence type="ECO:0000256" key="1">
    <source>
        <dbReference type="SAM" id="Phobius"/>
    </source>
</evidence>
<sequence>MPGAVRYGLTNLVNFSGRDARQTFWFFVLFLYIVTFMLGSIRAFPHFHESQGRDVTRRL</sequence>
<keyword evidence="1" id="KW-1133">Transmembrane helix</keyword>
<keyword evidence="1" id="KW-0472">Membrane</keyword>
<dbReference type="Proteomes" id="UP001216253">
    <property type="component" value="Unassembled WGS sequence"/>
</dbReference>
<dbReference type="Pfam" id="PF05656">
    <property type="entry name" value="DUF805"/>
    <property type="match status" value="1"/>
</dbReference>
<dbReference type="InterPro" id="IPR008523">
    <property type="entry name" value="DUF805"/>
</dbReference>
<comment type="caution">
    <text evidence="2">The sequence shown here is derived from an EMBL/GenBank/DDBJ whole genome shotgun (WGS) entry which is preliminary data.</text>
</comment>
<dbReference type="EMBL" id="JARESE010000028">
    <property type="protein sequence ID" value="MDE8651918.1"/>
    <property type="molecule type" value="Genomic_DNA"/>
</dbReference>
<protein>
    <recommendedName>
        <fullName evidence="4">DUF805 domain-containing protein</fullName>
    </recommendedName>
</protein>
<evidence type="ECO:0000313" key="3">
    <source>
        <dbReference type="Proteomes" id="UP001216253"/>
    </source>
</evidence>
<gene>
    <name evidence="2" type="ORF">PYV00_09320</name>
</gene>
<evidence type="ECO:0008006" key="4">
    <source>
        <dbReference type="Google" id="ProtNLM"/>
    </source>
</evidence>
<organism evidence="2 3">
    <name type="scientific">Novosphingobium album</name>
    <name type="common">ex Liu et al. 2023</name>
    <dbReference type="NCBI Taxonomy" id="3031130"/>
    <lineage>
        <taxon>Bacteria</taxon>
        <taxon>Pseudomonadati</taxon>
        <taxon>Pseudomonadota</taxon>
        <taxon>Alphaproteobacteria</taxon>
        <taxon>Sphingomonadales</taxon>
        <taxon>Sphingomonadaceae</taxon>
        <taxon>Novosphingobium</taxon>
    </lineage>
</organism>
<keyword evidence="1" id="KW-0812">Transmembrane</keyword>
<evidence type="ECO:0000313" key="2">
    <source>
        <dbReference type="EMBL" id="MDE8651918.1"/>
    </source>
</evidence>